<dbReference type="SMART" id="SM00836">
    <property type="entry name" value="DALR_1"/>
    <property type="match status" value="1"/>
</dbReference>
<reference evidence="13" key="1">
    <citation type="journal article" date="2015" name="PLoS ONE">
        <title>Comprehensive Evaluation of Toxoplasma gondii VEG and Neospora caninum LIV Genomes with Tachyzoite Stage Transcriptome and Proteome Defines Novel Transcript Features.</title>
        <authorList>
            <person name="Ramaprasad A."/>
            <person name="Mourier T."/>
            <person name="Naeem R."/>
            <person name="Malas T.B."/>
            <person name="Moussa E."/>
            <person name="Panigrahi A."/>
            <person name="Vermont S.J."/>
            <person name="Otto T.D."/>
            <person name="Wastling J."/>
            <person name="Pain A."/>
        </authorList>
    </citation>
    <scope>NUCLEOTIDE SEQUENCE</scope>
    <source>
        <strain evidence="13">Liverpool</strain>
    </source>
</reference>
<keyword evidence="10" id="KW-0472">Membrane</keyword>
<feature type="region of interest" description="Disordered" evidence="9">
    <location>
        <begin position="966"/>
        <end position="995"/>
    </location>
</feature>
<feature type="compositionally biased region" description="Basic and acidic residues" evidence="9">
    <location>
        <begin position="548"/>
        <end position="559"/>
    </location>
</feature>
<feature type="domain" description="DALR anticodon binding" evidence="11">
    <location>
        <begin position="1119"/>
        <end position="1247"/>
    </location>
</feature>
<dbReference type="EMBL" id="LN714483">
    <property type="protein sequence ID" value="CEL67547.1"/>
    <property type="molecule type" value="Genomic_DNA"/>
</dbReference>
<dbReference type="Gene3D" id="3.30.1360.70">
    <property type="entry name" value="Arginyl tRNA synthetase N-terminal domain"/>
    <property type="match status" value="1"/>
</dbReference>
<dbReference type="GO" id="GO:0006420">
    <property type="term" value="P:arginyl-tRNA aminoacylation"/>
    <property type="evidence" value="ECO:0007669"/>
    <property type="project" value="InterPro"/>
</dbReference>
<feature type="region of interest" description="Disordered" evidence="9">
    <location>
        <begin position="194"/>
        <end position="222"/>
    </location>
</feature>
<dbReference type="InterPro" id="IPR001278">
    <property type="entry name" value="Arg-tRNA-ligase"/>
</dbReference>
<evidence type="ECO:0000256" key="6">
    <source>
        <dbReference type="ARBA" id="ARBA00022917"/>
    </source>
</evidence>
<evidence type="ECO:0000256" key="8">
    <source>
        <dbReference type="ARBA" id="ARBA00049339"/>
    </source>
</evidence>
<gene>
    <name evidence="13" type="ORF">BN1204_033460</name>
</gene>
<dbReference type="Pfam" id="PF00750">
    <property type="entry name" value="tRNA-synt_1d"/>
    <property type="match status" value="4"/>
</dbReference>
<evidence type="ECO:0000259" key="11">
    <source>
        <dbReference type="SMART" id="SM00836"/>
    </source>
</evidence>
<dbReference type="GO" id="GO:0004814">
    <property type="term" value="F:arginine-tRNA ligase activity"/>
    <property type="evidence" value="ECO:0007669"/>
    <property type="project" value="UniProtKB-EC"/>
</dbReference>
<dbReference type="InterPro" id="IPR035684">
    <property type="entry name" value="ArgRS_core"/>
</dbReference>
<dbReference type="PANTHER" id="PTHR11956:SF5">
    <property type="entry name" value="ARGININE--TRNA LIGASE, CYTOPLASMIC"/>
    <property type="match status" value="1"/>
</dbReference>
<evidence type="ECO:0000256" key="2">
    <source>
        <dbReference type="ARBA" id="ARBA00012837"/>
    </source>
</evidence>
<sequence>MVSRSPAPNCGRAPRLSRRPTGPLLFLVEVILCVVFPFTASYRVSGLSLRPRTASPSGFVPGVGTAPSLWVRKPFPSFRCPSFQWRDPPSPEDARERRIFHSPRHDQCSPPTHGVAFPAPSLPFQTGHSSSPVSPVVSVFFPVISGRTNASGDTGLSRMLEPADQRRWAAGATASRPLRLGVCVSRRRCHASSVPLVQANRRRRTHTSTAQATGPPAHSRGPFQVAHPAFLSPPSRSEPIACHACFSLSNAAYSAKQRACASSEKRGSARSLVPGTNQCALVASHPERIHPSGLSAVRSSPFSQNPRPTAERRNLCVEKQDKDAEGEAGGAPASPSALELRHWFEDRLRNAISIAMGGDELRDDIPIMVTEAIAPARSIFDFQSSIAISLSGRGGGVQSPEAIAEGLLNNLQSERRLLEPVVELTGVSGRGFINFRLSAGYLAARLVNMFLSPKEGTRLGFPKVLTPERVVVDYASPNICKDLHVGHLRSAVVGDALANLLEFAGHRVVRQNHLGDFGCPAALVLGALEDAELRARPDVQALSAALREQQRRPSRRPEEDREEAEEAVERDGEGKGGAEGKGDGKGAAEALRSGDLQGEMQEPRPSAEGAYAHIDWTGIYQAAKAKVQQDAAFEQACDALLLRLQTAEETSALRQTWAALRRLSLERFESTYRLLGLRPQQVRGESFYAPLLPRVFHHLHSRGLLALRSGALCGVLPSSRAAADPLEGPDGGKEGRDDERRAAETSEKDSDEAGSSRHAAGGGRDLPEAPTKERETGERVKGRGGEAKEEGCEDSAANAKQEEACGLEATGKGRGRIDEIEPDLRDVVVLKKRGATVTYSATDLAAALHRSAYLQADRVLYVVDSAQASHFQRVFSLAHASGITSLNADLRRMRSLRNATGETPMDRAADGSEAENGNDAVWVRGVEGVRTGEAWGTRREDVQADDGVHGFRPEAKVHGTERVPLGVSQRDGEGAGVSAASDSEAREAVPVERSRPDGACAKRSFRDDALTELTHVAVGIVKNPAGTKMKSRAGSAPLLADLLRDAIRQAEGTLGRRTNECLHARTSDAADGPEGCRDKARILGIAAVKYAELSTRRDVDYVFSPDKMLSPKGNTAPYILYSLVRVKGILRRAGWTAGVPTELHGHNNLQSDIVYHLHQNGLDRQLAVRLLGFAMAVQDAIETLMPSKLTAYLYSLCLAFNAFYEKCEVTKAVDEGLRLTRLLLVHGVRQILETSLDLLGIQAVDTL</sequence>
<keyword evidence="3" id="KW-0436">Ligase</keyword>
<dbReference type="Gene3D" id="3.40.50.620">
    <property type="entry name" value="HUPs"/>
    <property type="match status" value="2"/>
</dbReference>
<dbReference type="SMART" id="SM01016">
    <property type="entry name" value="Arg_tRNA_synt_N"/>
    <property type="match status" value="1"/>
</dbReference>
<dbReference type="AlphaFoldDB" id="A0A0F7UH23"/>
<comment type="similarity">
    <text evidence="1">Belongs to the class-I aminoacyl-tRNA synthetase family.</text>
</comment>
<dbReference type="InterPro" id="IPR036695">
    <property type="entry name" value="Arg-tRNA-synth_N_sf"/>
</dbReference>
<evidence type="ECO:0000256" key="5">
    <source>
        <dbReference type="ARBA" id="ARBA00022840"/>
    </source>
</evidence>
<dbReference type="PANTHER" id="PTHR11956">
    <property type="entry name" value="ARGINYL-TRNA SYNTHETASE"/>
    <property type="match status" value="1"/>
</dbReference>
<dbReference type="PRINTS" id="PR01038">
    <property type="entry name" value="TRNASYNTHARG"/>
</dbReference>
<dbReference type="SUPFAM" id="SSF47323">
    <property type="entry name" value="Anticodon-binding domain of a subclass of class I aminoacyl-tRNA synthetases"/>
    <property type="match status" value="1"/>
</dbReference>
<protein>
    <recommendedName>
        <fullName evidence="2">arginine--tRNA ligase</fullName>
        <ecNumber evidence="2">6.1.1.19</ecNumber>
    </recommendedName>
</protein>
<feature type="compositionally biased region" description="Basic and acidic residues" evidence="9">
    <location>
        <begin position="730"/>
        <end position="748"/>
    </location>
</feature>
<evidence type="ECO:0000256" key="4">
    <source>
        <dbReference type="ARBA" id="ARBA00022741"/>
    </source>
</evidence>
<evidence type="ECO:0000256" key="9">
    <source>
        <dbReference type="SAM" id="MobiDB-lite"/>
    </source>
</evidence>
<dbReference type="EC" id="6.1.1.19" evidence="2"/>
<keyword evidence="10" id="KW-0812">Transmembrane</keyword>
<dbReference type="InterPro" id="IPR014729">
    <property type="entry name" value="Rossmann-like_a/b/a_fold"/>
</dbReference>
<keyword evidence="7 13" id="KW-0030">Aminoacyl-tRNA synthetase</keyword>
<feature type="region of interest" description="Disordered" evidence="9">
    <location>
        <begin position="291"/>
        <end position="313"/>
    </location>
</feature>
<dbReference type="Gene3D" id="1.10.730.10">
    <property type="entry name" value="Isoleucyl-tRNA Synthetase, Domain 1"/>
    <property type="match status" value="1"/>
</dbReference>
<dbReference type="InterPro" id="IPR008909">
    <property type="entry name" value="DALR_anticod-bd"/>
</dbReference>
<feature type="compositionally biased region" description="Basic and acidic residues" evidence="9">
    <location>
        <begin position="983"/>
        <end position="995"/>
    </location>
</feature>
<dbReference type="Pfam" id="PF05746">
    <property type="entry name" value="DALR_1"/>
    <property type="match status" value="1"/>
</dbReference>
<dbReference type="GO" id="GO:0005737">
    <property type="term" value="C:cytoplasm"/>
    <property type="evidence" value="ECO:0007669"/>
    <property type="project" value="InterPro"/>
</dbReference>
<evidence type="ECO:0000256" key="3">
    <source>
        <dbReference type="ARBA" id="ARBA00022598"/>
    </source>
</evidence>
<keyword evidence="4" id="KW-0547">Nucleotide-binding</keyword>
<name>A0A0F7UH23_NEOCL</name>
<accession>A0A0F7UH23</accession>
<feature type="region of interest" description="Disordered" evidence="9">
    <location>
        <begin position="545"/>
        <end position="589"/>
    </location>
</feature>
<keyword evidence="10" id="KW-1133">Transmembrane helix</keyword>
<dbReference type="SUPFAM" id="SSF52374">
    <property type="entry name" value="Nucleotidylyl transferase"/>
    <property type="match status" value="2"/>
</dbReference>
<feature type="compositionally biased region" description="Basic and acidic residues" evidence="9">
    <location>
        <begin position="765"/>
        <end position="790"/>
    </location>
</feature>
<evidence type="ECO:0000256" key="10">
    <source>
        <dbReference type="SAM" id="Phobius"/>
    </source>
</evidence>
<comment type="catalytic activity">
    <reaction evidence="8">
        <text>tRNA(Arg) + L-arginine + ATP = L-arginyl-tRNA(Arg) + AMP + diphosphate</text>
        <dbReference type="Rhea" id="RHEA:20301"/>
        <dbReference type="Rhea" id="RHEA-COMP:9658"/>
        <dbReference type="Rhea" id="RHEA-COMP:9673"/>
        <dbReference type="ChEBI" id="CHEBI:30616"/>
        <dbReference type="ChEBI" id="CHEBI:32682"/>
        <dbReference type="ChEBI" id="CHEBI:33019"/>
        <dbReference type="ChEBI" id="CHEBI:78442"/>
        <dbReference type="ChEBI" id="CHEBI:78513"/>
        <dbReference type="ChEBI" id="CHEBI:456215"/>
        <dbReference type="EC" id="6.1.1.19"/>
    </reaction>
</comment>
<dbReference type="Pfam" id="PF03485">
    <property type="entry name" value="Arg_tRNA_synt_N"/>
    <property type="match status" value="1"/>
</dbReference>
<proteinExistence type="inferred from homology"/>
<keyword evidence="5" id="KW-0067">ATP-binding</keyword>
<evidence type="ECO:0000256" key="7">
    <source>
        <dbReference type="ARBA" id="ARBA00023146"/>
    </source>
</evidence>
<evidence type="ECO:0000313" key="13">
    <source>
        <dbReference type="EMBL" id="CEL67547.1"/>
    </source>
</evidence>
<feature type="domain" description="Arginyl tRNA synthetase N-terminal" evidence="12">
    <location>
        <begin position="346"/>
        <end position="437"/>
    </location>
</feature>
<keyword evidence="6" id="KW-0648">Protein biosynthesis</keyword>
<dbReference type="InterPro" id="IPR009080">
    <property type="entry name" value="tRNAsynth_Ia_anticodon-bd"/>
</dbReference>
<feature type="region of interest" description="Disordered" evidence="9">
    <location>
        <begin position="720"/>
        <end position="799"/>
    </location>
</feature>
<evidence type="ECO:0000256" key="1">
    <source>
        <dbReference type="ARBA" id="ARBA00005594"/>
    </source>
</evidence>
<feature type="transmembrane region" description="Helical" evidence="10">
    <location>
        <begin position="21"/>
        <end position="42"/>
    </location>
</feature>
<dbReference type="InterPro" id="IPR005148">
    <property type="entry name" value="Arg-tRNA-synth_N"/>
</dbReference>
<organism evidence="13">
    <name type="scientific">Neospora caninum (strain Liverpool)</name>
    <dbReference type="NCBI Taxonomy" id="572307"/>
    <lineage>
        <taxon>Eukaryota</taxon>
        <taxon>Sar</taxon>
        <taxon>Alveolata</taxon>
        <taxon>Apicomplexa</taxon>
        <taxon>Conoidasida</taxon>
        <taxon>Coccidia</taxon>
        <taxon>Eucoccidiorida</taxon>
        <taxon>Eimeriorina</taxon>
        <taxon>Sarcocystidae</taxon>
        <taxon>Neospora</taxon>
    </lineage>
</organism>
<feature type="compositionally biased region" description="Basic and acidic residues" evidence="9">
    <location>
        <begin position="567"/>
        <end position="586"/>
    </location>
</feature>
<dbReference type="GO" id="GO:0005524">
    <property type="term" value="F:ATP binding"/>
    <property type="evidence" value="ECO:0007669"/>
    <property type="project" value="UniProtKB-KW"/>
</dbReference>
<feature type="compositionally biased region" description="Polar residues" evidence="9">
    <location>
        <begin position="297"/>
        <end position="307"/>
    </location>
</feature>
<evidence type="ECO:0000259" key="12">
    <source>
        <dbReference type="SMART" id="SM01016"/>
    </source>
</evidence>